<dbReference type="EMBL" id="QXFW01000085">
    <property type="protein sequence ID" value="KAE9025979.1"/>
    <property type="molecule type" value="Genomic_DNA"/>
</dbReference>
<sequence length="286" mass="32305">MDNLVDMLQEASEAVAPATENRASDTIASALTATASTPVNPPDEEEEYSDDGFDSEDLKYNCNQIRARIRKFLGTKELSLKDFLKECRVNPGPYYRFMNLKGLDGGCSNTTYLGASAFFYRRERRAKLDKKKQKAADKKRKATDQRDEKAKKKKDGADLLKRIEETQLEDEGECVFDDCDEIRKKISVFLGEKVVTQTAFLKALGNVSANSLRSFMSMKRGAGSGAANVVYRKAYVFFEKKRILEGVKKTKKRLDNEAKQGSDGFELRHDDGKRYGYYVVSELEGQ</sequence>
<dbReference type="EMBL" id="QXFX01000090">
    <property type="protein sequence ID" value="KAE9132822.1"/>
    <property type="molecule type" value="Genomic_DNA"/>
</dbReference>
<name>A0A6A3M2A3_9STRA</name>
<evidence type="ECO:0000313" key="10">
    <source>
        <dbReference type="Proteomes" id="UP000488956"/>
    </source>
</evidence>
<dbReference type="Proteomes" id="UP000488956">
    <property type="component" value="Unassembled WGS sequence"/>
</dbReference>
<feature type="compositionally biased region" description="Basic residues" evidence="1">
    <location>
        <begin position="129"/>
        <end position="141"/>
    </location>
</feature>
<dbReference type="PANTHER" id="PTHR42339:SF1">
    <property type="entry name" value="HISTONE H1"/>
    <property type="match status" value="1"/>
</dbReference>
<feature type="domain" description="DUF7726" evidence="2">
    <location>
        <begin position="176"/>
        <end position="248"/>
    </location>
</feature>
<dbReference type="Proteomes" id="UP000486351">
    <property type="component" value="Unassembled WGS sequence"/>
</dbReference>
<feature type="region of interest" description="Disordered" evidence="1">
    <location>
        <begin position="29"/>
        <end position="55"/>
    </location>
</feature>
<dbReference type="Pfam" id="PF24852">
    <property type="entry name" value="DUF7726"/>
    <property type="match status" value="2"/>
</dbReference>
<feature type="compositionally biased region" description="Acidic residues" evidence="1">
    <location>
        <begin position="42"/>
        <end position="55"/>
    </location>
</feature>
<dbReference type="EMBL" id="QXFY01000085">
    <property type="protein sequence ID" value="KAE9357928.1"/>
    <property type="molecule type" value="Genomic_DNA"/>
</dbReference>
<evidence type="ECO:0000313" key="8">
    <source>
        <dbReference type="Proteomes" id="UP000476176"/>
    </source>
</evidence>
<gene>
    <name evidence="5" type="ORF">PF004_g2854</name>
    <name evidence="6" type="ORF">PF008_g2912</name>
    <name evidence="4" type="ORF">PF010_g3050</name>
    <name evidence="3" type="ORF">PF011_g2773</name>
</gene>
<feature type="domain" description="DUF7726" evidence="2">
    <location>
        <begin position="59"/>
        <end position="126"/>
    </location>
</feature>
<dbReference type="InterPro" id="IPR056143">
    <property type="entry name" value="DUF7726"/>
</dbReference>
<evidence type="ECO:0000313" key="6">
    <source>
        <dbReference type="EMBL" id="KAE9357928.1"/>
    </source>
</evidence>
<proteinExistence type="predicted"/>
<evidence type="ECO:0000259" key="2">
    <source>
        <dbReference type="Pfam" id="PF24852"/>
    </source>
</evidence>
<evidence type="ECO:0000313" key="3">
    <source>
        <dbReference type="EMBL" id="KAE9025979.1"/>
    </source>
</evidence>
<organism evidence="3 7">
    <name type="scientific">Phytophthora fragariae</name>
    <dbReference type="NCBI Taxonomy" id="53985"/>
    <lineage>
        <taxon>Eukaryota</taxon>
        <taxon>Sar</taxon>
        <taxon>Stramenopiles</taxon>
        <taxon>Oomycota</taxon>
        <taxon>Peronosporomycetes</taxon>
        <taxon>Peronosporales</taxon>
        <taxon>Peronosporaceae</taxon>
        <taxon>Phytophthora</taxon>
    </lineage>
</organism>
<evidence type="ECO:0000313" key="5">
    <source>
        <dbReference type="EMBL" id="KAE9250631.1"/>
    </source>
</evidence>
<dbReference type="Proteomes" id="UP000460718">
    <property type="component" value="Unassembled WGS sequence"/>
</dbReference>
<dbReference type="EMBL" id="QXGC01000085">
    <property type="protein sequence ID" value="KAE9250631.1"/>
    <property type="molecule type" value="Genomic_DNA"/>
</dbReference>
<protein>
    <recommendedName>
        <fullName evidence="2">DUF7726 domain-containing protein</fullName>
    </recommendedName>
</protein>
<comment type="caution">
    <text evidence="3">The sequence shown here is derived from an EMBL/GenBank/DDBJ whole genome shotgun (WGS) entry which is preliminary data.</text>
</comment>
<reference evidence="7 8" key="1">
    <citation type="submission" date="2018-09" db="EMBL/GenBank/DDBJ databases">
        <title>Genomic investigation of the strawberry pathogen Phytophthora fragariae indicates pathogenicity is determined by transcriptional variation in three key races.</title>
        <authorList>
            <person name="Adams T.M."/>
            <person name="Armitage A.D."/>
            <person name="Sobczyk M.K."/>
            <person name="Bates H.J."/>
            <person name="Dunwell J.M."/>
            <person name="Nellist C.F."/>
            <person name="Harrison R.J."/>
        </authorList>
    </citation>
    <scope>NUCLEOTIDE SEQUENCE [LARGE SCALE GENOMIC DNA]</scope>
    <source>
        <strain evidence="5 8">BC-23</strain>
        <strain evidence="6 9">NOV-77</strain>
        <strain evidence="4 10">ONT-3</strain>
        <strain evidence="3 7">SCRP245</strain>
    </source>
</reference>
<evidence type="ECO:0000313" key="4">
    <source>
        <dbReference type="EMBL" id="KAE9132822.1"/>
    </source>
</evidence>
<dbReference type="PANTHER" id="PTHR42339">
    <property type="entry name" value="HISTONE H1"/>
    <property type="match status" value="1"/>
</dbReference>
<dbReference type="AlphaFoldDB" id="A0A6A3M2A3"/>
<evidence type="ECO:0000313" key="7">
    <source>
        <dbReference type="Proteomes" id="UP000460718"/>
    </source>
</evidence>
<feature type="region of interest" description="Disordered" evidence="1">
    <location>
        <begin position="129"/>
        <end position="151"/>
    </location>
</feature>
<feature type="compositionally biased region" description="Basic and acidic residues" evidence="1">
    <location>
        <begin position="142"/>
        <end position="151"/>
    </location>
</feature>
<dbReference type="Proteomes" id="UP000476176">
    <property type="component" value="Unassembled WGS sequence"/>
</dbReference>
<evidence type="ECO:0000313" key="9">
    <source>
        <dbReference type="Proteomes" id="UP000486351"/>
    </source>
</evidence>
<accession>A0A6A3M2A3</accession>
<evidence type="ECO:0000256" key="1">
    <source>
        <dbReference type="SAM" id="MobiDB-lite"/>
    </source>
</evidence>